<comment type="similarity">
    <text evidence="22">In the N-terminal section; belongs to the LigD polymerase family.</text>
</comment>
<dbReference type="InterPro" id="IPR012340">
    <property type="entry name" value="NA-bd_OB-fold"/>
</dbReference>
<evidence type="ECO:0000256" key="19">
    <source>
        <dbReference type="ARBA" id="ARBA00029943"/>
    </source>
</evidence>
<dbReference type="InterPro" id="IPR014144">
    <property type="entry name" value="LigD_PE_domain"/>
</dbReference>
<evidence type="ECO:0000256" key="21">
    <source>
        <dbReference type="ARBA" id="ARBA00049981"/>
    </source>
</evidence>
<dbReference type="InterPro" id="IPR014145">
    <property type="entry name" value="LigD_pol_dom"/>
</dbReference>
<dbReference type="GO" id="GO:0003887">
    <property type="term" value="F:DNA-directed DNA polymerase activity"/>
    <property type="evidence" value="ECO:0007669"/>
    <property type="project" value="UniProtKB-KW"/>
</dbReference>
<keyword evidence="7" id="KW-0479">Metal-binding</keyword>
<dbReference type="EMBL" id="JAEINH010000003">
    <property type="protein sequence ID" value="MBI9114398.1"/>
    <property type="molecule type" value="Genomic_DNA"/>
</dbReference>
<dbReference type="GO" id="GO:0006281">
    <property type="term" value="P:DNA repair"/>
    <property type="evidence" value="ECO:0007669"/>
    <property type="project" value="UniProtKB-KW"/>
</dbReference>
<evidence type="ECO:0000313" key="25">
    <source>
        <dbReference type="EMBL" id="MBI9114398.1"/>
    </source>
</evidence>
<dbReference type="GO" id="GO:0005524">
    <property type="term" value="F:ATP binding"/>
    <property type="evidence" value="ECO:0007669"/>
    <property type="project" value="UniProtKB-KW"/>
</dbReference>
<dbReference type="Gene3D" id="2.40.50.140">
    <property type="entry name" value="Nucleic acid-binding proteins"/>
    <property type="match status" value="1"/>
</dbReference>
<dbReference type="EC" id="6.5.1.1" evidence="2"/>
<feature type="region of interest" description="Disordered" evidence="23">
    <location>
        <begin position="1"/>
        <end position="26"/>
    </location>
</feature>
<dbReference type="CDD" id="cd07906">
    <property type="entry name" value="Adenylation_DNA_ligase_LigD_LigC"/>
    <property type="match status" value="1"/>
</dbReference>
<evidence type="ECO:0000256" key="10">
    <source>
        <dbReference type="ARBA" id="ARBA00022801"/>
    </source>
</evidence>
<dbReference type="CDD" id="cd07971">
    <property type="entry name" value="OBF_DNA_ligase_LigD"/>
    <property type="match status" value="1"/>
</dbReference>
<name>A0A934IAK8_9MICO</name>
<dbReference type="Proteomes" id="UP000602087">
    <property type="component" value="Unassembled WGS sequence"/>
</dbReference>
<dbReference type="GO" id="GO:0046872">
    <property type="term" value="F:metal ion binding"/>
    <property type="evidence" value="ECO:0007669"/>
    <property type="project" value="UniProtKB-KW"/>
</dbReference>
<keyword evidence="8" id="KW-0547">Nucleotide-binding</keyword>
<evidence type="ECO:0000256" key="16">
    <source>
        <dbReference type="ARBA" id="ARBA00023204"/>
    </source>
</evidence>
<dbReference type="PANTHER" id="PTHR42705">
    <property type="entry name" value="BIFUNCTIONAL NON-HOMOLOGOUS END JOINING PROTEIN LIGD"/>
    <property type="match status" value="1"/>
</dbReference>
<evidence type="ECO:0000256" key="20">
    <source>
        <dbReference type="ARBA" id="ARBA00034003"/>
    </source>
</evidence>
<evidence type="ECO:0000313" key="26">
    <source>
        <dbReference type="Proteomes" id="UP000602087"/>
    </source>
</evidence>
<comment type="catalytic activity">
    <reaction evidence="20">
        <text>ATP + (deoxyribonucleotide)n-3'-hydroxyl + 5'-phospho-(deoxyribonucleotide)m = (deoxyribonucleotide)n+m + AMP + diphosphate.</text>
        <dbReference type="EC" id="6.5.1.1"/>
    </reaction>
</comment>
<evidence type="ECO:0000256" key="15">
    <source>
        <dbReference type="ARBA" id="ARBA00023172"/>
    </source>
</evidence>
<keyword evidence="11" id="KW-0269">Exonuclease</keyword>
<evidence type="ECO:0000256" key="23">
    <source>
        <dbReference type="SAM" id="MobiDB-lite"/>
    </source>
</evidence>
<feature type="domain" description="ATP-dependent DNA ligase family profile" evidence="24">
    <location>
        <begin position="604"/>
        <end position="735"/>
    </location>
</feature>
<evidence type="ECO:0000256" key="6">
    <source>
        <dbReference type="ARBA" id="ARBA00022722"/>
    </source>
</evidence>
<dbReference type="Gene3D" id="3.30.1490.70">
    <property type="match status" value="1"/>
</dbReference>
<keyword evidence="9" id="KW-0227">DNA damage</keyword>
<dbReference type="GO" id="GO:0003677">
    <property type="term" value="F:DNA binding"/>
    <property type="evidence" value="ECO:0007669"/>
    <property type="project" value="UniProtKB-KW"/>
</dbReference>
<dbReference type="PANTHER" id="PTHR42705:SF2">
    <property type="entry name" value="BIFUNCTIONAL NON-HOMOLOGOUS END JOINING PROTEIN LIGD"/>
    <property type="match status" value="1"/>
</dbReference>
<evidence type="ECO:0000256" key="22">
    <source>
        <dbReference type="ARBA" id="ARBA00049990"/>
    </source>
</evidence>
<evidence type="ECO:0000256" key="8">
    <source>
        <dbReference type="ARBA" id="ARBA00022741"/>
    </source>
</evidence>
<keyword evidence="18" id="KW-0511">Multifunctional enzyme</keyword>
<evidence type="ECO:0000256" key="9">
    <source>
        <dbReference type="ARBA" id="ARBA00022763"/>
    </source>
</evidence>
<keyword evidence="14" id="KW-0238">DNA-binding</keyword>
<keyword evidence="16" id="KW-0234">DNA repair</keyword>
<dbReference type="SUPFAM" id="SSF56091">
    <property type="entry name" value="DNA ligase/mRNA capping enzyme, catalytic domain"/>
    <property type="match status" value="1"/>
</dbReference>
<evidence type="ECO:0000256" key="4">
    <source>
        <dbReference type="ARBA" id="ARBA00022679"/>
    </source>
</evidence>
<evidence type="ECO:0000256" key="12">
    <source>
        <dbReference type="ARBA" id="ARBA00022840"/>
    </source>
</evidence>
<dbReference type="NCBIfam" id="NF007210">
    <property type="entry name" value="PRK09632.1"/>
    <property type="match status" value="1"/>
</dbReference>
<dbReference type="GO" id="GO:0006310">
    <property type="term" value="P:DNA recombination"/>
    <property type="evidence" value="ECO:0007669"/>
    <property type="project" value="UniProtKB-KW"/>
</dbReference>
<dbReference type="AlphaFoldDB" id="A0A934IAK8"/>
<proteinExistence type="inferred from homology"/>
<evidence type="ECO:0000256" key="13">
    <source>
        <dbReference type="ARBA" id="ARBA00022932"/>
    </source>
</evidence>
<evidence type="ECO:0000256" key="17">
    <source>
        <dbReference type="ARBA" id="ARBA00023211"/>
    </source>
</evidence>
<evidence type="ECO:0000256" key="1">
    <source>
        <dbReference type="ARBA" id="ARBA00001936"/>
    </source>
</evidence>
<dbReference type="CDD" id="cd04863">
    <property type="entry name" value="MtLigD_Pol_like"/>
    <property type="match status" value="1"/>
</dbReference>
<dbReference type="NCBIfam" id="TIGR02778">
    <property type="entry name" value="ligD_pol"/>
    <property type="match status" value="1"/>
</dbReference>
<dbReference type="NCBIfam" id="TIGR02777">
    <property type="entry name" value="LigD_PE_dom"/>
    <property type="match status" value="1"/>
</dbReference>
<keyword evidence="15" id="KW-0233">DNA recombination</keyword>
<keyword evidence="3 25" id="KW-0436">Ligase</keyword>
<keyword evidence="6" id="KW-0540">Nuclease</keyword>
<accession>A0A934IAK8</accession>
<keyword evidence="10" id="KW-0378">Hydrolase</keyword>
<dbReference type="PROSITE" id="PS50160">
    <property type="entry name" value="DNA_LIGASE_A3"/>
    <property type="match status" value="1"/>
</dbReference>
<comment type="caution">
    <text evidence="25">The sequence shown here is derived from an EMBL/GenBank/DDBJ whole genome shotgun (WGS) entry which is preliminary data.</text>
</comment>
<keyword evidence="12" id="KW-0067">ATP-binding</keyword>
<evidence type="ECO:0000256" key="7">
    <source>
        <dbReference type="ARBA" id="ARBA00022723"/>
    </source>
</evidence>
<comment type="cofactor">
    <cofactor evidence="1">
        <name>Mn(2+)</name>
        <dbReference type="ChEBI" id="CHEBI:29035"/>
    </cofactor>
</comment>
<dbReference type="InterPro" id="IPR014146">
    <property type="entry name" value="LigD_ligase_dom"/>
</dbReference>
<dbReference type="GO" id="GO:0004527">
    <property type="term" value="F:exonuclease activity"/>
    <property type="evidence" value="ECO:0007669"/>
    <property type="project" value="UniProtKB-KW"/>
</dbReference>
<dbReference type="Pfam" id="PF21686">
    <property type="entry name" value="LigD_Prim-Pol"/>
    <property type="match status" value="1"/>
</dbReference>
<protein>
    <recommendedName>
        <fullName evidence="2">DNA ligase (ATP)</fullName>
        <ecNumber evidence="2">6.5.1.1</ecNumber>
    </recommendedName>
    <alternativeName>
        <fullName evidence="19">NHEJ DNA polymerase</fullName>
    </alternativeName>
</protein>
<evidence type="ECO:0000256" key="3">
    <source>
        <dbReference type="ARBA" id="ARBA00022598"/>
    </source>
</evidence>
<dbReference type="SUPFAM" id="SSF50249">
    <property type="entry name" value="Nucleic acid-binding proteins"/>
    <property type="match status" value="1"/>
</dbReference>
<evidence type="ECO:0000256" key="18">
    <source>
        <dbReference type="ARBA" id="ARBA00023268"/>
    </source>
</evidence>
<dbReference type="GO" id="GO:0003910">
    <property type="term" value="F:DNA ligase (ATP) activity"/>
    <property type="evidence" value="ECO:0007669"/>
    <property type="project" value="UniProtKB-EC"/>
</dbReference>
<evidence type="ECO:0000256" key="2">
    <source>
        <dbReference type="ARBA" id="ARBA00012727"/>
    </source>
</evidence>
<reference evidence="25" key="1">
    <citation type="submission" date="2020-12" db="EMBL/GenBank/DDBJ databases">
        <title>Sanguibacter suaedae sp. nov., isolated from Suaeda aralocaspica.</title>
        <authorList>
            <person name="Ma Q."/>
        </authorList>
    </citation>
    <scope>NUCLEOTIDE SEQUENCE</scope>
    <source>
        <strain evidence="25">YZGR15</strain>
    </source>
</reference>
<dbReference type="NCBIfam" id="TIGR02779">
    <property type="entry name" value="NHEJ_ligase_lig"/>
    <property type="match status" value="1"/>
</dbReference>
<evidence type="ECO:0000256" key="5">
    <source>
        <dbReference type="ARBA" id="ARBA00022695"/>
    </source>
</evidence>
<dbReference type="Pfam" id="PF13298">
    <property type="entry name" value="LigD_N"/>
    <property type="match status" value="1"/>
</dbReference>
<keyword evidence="5" id="KW-0548">Nucleotidyltransferase</keyword>
<evidence type="ECO:0000256" key="11">
    <source>
        <dbReference type="ARBA" id="ARBA00022839"/>
    </source>
</evidence>
<dbReference type="InterPro" id="IPR033649">
    <property type="entry name" value="MtLigD_Pol-like"/>
</dbReference>
<organism evidence="25 26">
    <name type="scientific">Sanguibacter suaedae</name>
    <dbReference type="NCBI Taxonomy" id="2795737"/>
    <lineage>
        <taxon>Bacteria</taxon>
        <taxon>Bacillati</taxon>
        <taxon>Actinomycetota</taxon>
        <taxon>Actinomycetes</taxon>
        <taxon>Micrococcales</taxon>
        <taxon>Sanguibacteraceae</taxon>
        <taxon>Sanguibacter</taxon>
    </lineage>
</organism>
<comment type="similarity">
    <text evidence="21">In the C-terminal section; belongs to the ATP-dependent DNA ligase family.</text>
</comment>
<dbReference type="InterPro" id="IPR052171">
    <property type="entry name" value="NHEJ_LigD"/>
</dbReference>
<evidence type="ECO:0000256" key="14">
    <source>
        <dbReference type="ARBA" id="ARBA00023125"/>
    </source>
</evidence>
<dbReference type="Pfam" id="PF01068">
    <property type="entry name" value="DNA_ligase_A_M"/>
    <property type="match status" value="1"/>
</dbReference>
<dbReference type="Gene3D" id="3.30.470.30">
    <property type="entry name" value="DNA ligase/mRNA capping enzyme"/>
    <property type="match status" value="1"/>
</dbReference>
<keyword evidence="13" id="KW-0239">DNA-directed DNA polymerase</keyword>
<keyword evidence="17" id="KW-0464">Manganese</keyword>
<keyword evidence="4" id="KW-0808">Transferase</keyword>
<dbReference type="Gene3D" id="3.90.920.10">
    <property type="entry name" value="DNA primase, PRIM domain"/>
    <property type="match status" value="1"/>
</dbReference>
<gene>
    <name evidence="25" type="ORF">JAV76_05145</name>
</gene>
<feature type="region of interest" description="Disordered" evidence="23">
    <location>
        <begin position="340"/>
        <end position="361"/>
    </location>
</feature>
<dbReference type="InterPro" id="IPR012309">
    <property type="entry name" value="DNA_ligase_ATP-dep_C"/>
</dbReference>
<dbReference type="Pfam" id="PF04679">
    <property type="entry name" value="DNA_ligase_A_C"/>
    <property type="match status" value="1"/>
</dbReference>
<evidence type="ECO:0000259" key="24">
    <source>
        <dbReference type="PROSITE" id="PS50160"/>
    </source>
</evidence>
<sequence length="826" mass="88500">MAPRGGRCPPASDRGVGVPAGSSSTTRQVVTVGGHRLVLTSLEKVMYPATGTTKADVLAYLVAVAGPLVAHAGGRPATRKRWVHGTDGPVFFQKHLDGTTPSWVRRGEIEHSAGPGAYPLVDDVATLTWLGQTAALEVHVPQWRFGPDGSALPPDRIVLDLDPGPGVGLVECAQVAHWAREVLEGMGLAPFPVTSGSKGIHLYAALPGTDDAATVRDVAHELARSLEADHPDLVVSDMKRSLRAGKVLVDWSQNSASKTTVAPYSLRGLDRPTVAAPRTWAELDAPDLGQLEADEVVARLARDGDLLAGLLTGEHDTVEAGGGTTSRGSAPPADRLAVYRSKRDASRTPEPVPDRVAPPSSSAPVFVIQEHHARRLHFDLRLERDGVLVSWALPRGEPTDPARNHLAVRTEDHPLEYATFAGTIPRGEYGAGEMTVWDHGTYETHTWRDDEVVVTLRSDGSAGTDRGTRRLALVRTGSDTSPDSWLAHRTKDARRAPAARVPALSPMLATAGTSRDVDAASPWAFEMKWDGIRAVVTVEDGRVRLTSRNGLDLTRSFPELAAVAGLVDGDAVLDGEVVALDGGRPDFGLLQTRIHLSEPAEVAAAQARQAVDLMVFDVLDHRGRRVTGEPYDARRELLARVVTEGGPVHVPPAFEADAGPDVLRLVTEAMSSSRELGLEGVVAKRRDSTYRPGRRARSWIKLKHERAQEVVVVGWRPGRGERTGRLGSLLVAVPGDDGALRYAGRVGSGLSDRTLDRLAADLGRRARPSPPLDDVPSADASDACWVTADLVGEITFAGWTATGRLRHPVWGGWRPDKGPADVRREG</sequence>
<dbReference type="InterPro" id="IPR012310">
    <property type="entry name" value="DNA_ligase_ATP-dep_cent"/>
</dbReference>
<keyword evidence="26" id="KW-1185">Reference proteome</keyword>